<reference evidence="1" key="1">
    <citation type="submission" date="2009-09" db="EMBL/GenBank/DDBJ databases">
        <authorList>
            <person name="Weinstock G."/>
            <person name="Sodergren E."/>
            <person name="Clifton S."/>
            <person name="Fulton L."/>
            <person name="Fulton B."/>
            <person name="Courtney L."/>
            <person name="Fronick C."/>
            <person name="Harrison M."/>
            <person name="Strong C."/>
            <person name="Farmer C."/>
            <person name="Delahaunty K."/>
            <person name="Markovic C."/>
            <person name="Hall O."/>
            <person name="Minx P."/>
            <person name="Tomlinson C."/>
            <person name="Mitreva M."/>
            <person name="Nelson J."/>
            <person name="Hou S."/>
            <person name="Wollam A."/>
            <person name="Pepin K.H."/>
            <person name="Johnson M."/>
            <person name="Bhonagiri V."/>
            <person name="Nash W.E."/>
            <person name="Warren W."/>
            <person name="Chinwalla A."/>
            <person name="Mardis E.R."/>
            <person name="Wilson R.K."/>
        </authorList>
    </citation>
    <scope>NUCLEOTIDE SEQUENCE [LARGE SCALE GENOMIC DNA]</scope>
    <source>
        <strain evidence="1">ATCC 51259</strain>
    </source>
</reference>
<gene>
    <name evidence="1" type="ORF">GCWU000325_00370</name>
</gene>
<protein>
    <submittedName>
        <fullName evidence="1">Uncharacterized protein</fullName>
    </submittedName>
</protein>
<keyword evidence="2" id="KW-1185">Reference proteome</keyword>
<sequence length="73" mass="7935">MAYARDKNGFTSRAQAAEARTPLWQVDLKASKNQALSRLKPRLVHQASTLLFGKAAANKKKQPPGLTGVCLSQ</sequence>
<accession>C9LDU8</accession>
<dbReference type="EMBL" id="ACIJ02000007">
    <property type="protein sequence ID" value="EEX72709.1"/>
    <property type="molecule type" value="Genomic_DNA"/>
</dbReference>
<dbReference type="HOGENOM" id="CLU_2701752_0_0_10"/>
<organism evidence="1 2">
    <name type="scientific">Alloprevotella tannerae ATCC 51259</name>
    <dbReference type="NCBI Taxonomy" id="626522"/>
    <lineage>
        <taxon>Bacteria</taxon>
        <taxon>Pseudomonadati</taxon>
        <taxon>Bacteroidota</taxon>
        <taxon>Bacteroidia</taxon>
        <taxon>Bacteroidales</taxon>
        <taxon>Prevotellaceae</taxon>
        <taxon>Alloprevotella</taxon>
    </lineage>
</organism>
<name>C9LDU8_9BACT</name>
<comment type="caution">
    <text evidence="1">The sequence shown here is derived from an EMBL/GenBank/DDBJ whole genome shotgun (WGS) entry which is preliminary data.</text>
</comment>
<dbReference type="AlphaFoldDB" id="C9LDU8"/>
<evidence type="ECO:0000313" key="2">
    <source>
        <dbReference type="Proteomes" id="UP000003460"/>
    </source>
</evidence>
<proteinExistence type="predicted"/>
<dbReference type="Proteomes" id="UP000003460">
    <property type="component" value="Unassembled WGS sequence"/>
</dbReference>
<evidence type="ECO:0000313" key="1">
    <source>
        <dbReference type="EMBL" id="EEX72709.1"/>
    </source>
</evidence>